<accession>A0AAW2F6H1</accession>
<keyword evidence="1" id="KW-0812">Transmembrane</keyword>
<keyword evidence="1" id="KW-1133">Transmembrane helix</keyword>
<keyword evidence="3" id="KW-1185">Reference proteome</keyword>
<keyword evidence="1" id="KW-0472">Membrane</keyword>
<organism evidence="2 3">
    <name type="scientific">Cardiocondyla obscurior</name>
    <dbReference type="NCBI Taxonomy" id="286306"/>
    <lineage>
        <taxon>Eukaryota</taxon>
        <taxon>Metazoa</taxon>
        <taxon>Ecdysozoa</taxon>
        <taxon>Arthropoda</taxon>
        <taxon>Hexapoda</taxon>
        <taxon>Insecta</taxon>
        <taxon>Pterygota</taxon>
        <taxon>Neoptera</taxon>
        <taxon>Endopterygota</taxon>
        <taxon>Hymenoptera</taxon>
        <taxon>Apocrita</taxon>
        <taxon>Aculeata</taxon>
        <taxon>Formicoidea</taxon>
        <taxon>Formicidae</taxon>
        <taxon>Myrmicinae</taxon>
        <taxon>Cardiocondyla</taxon>
    </lineage>
</organism>
<dbReference type="EMBL" id="JADYXP020000014">
    <property type="protein sequence ID" value="KAL0110101.1"/>
    <property type="molecule type" value="Genomic_DNA"/>
</dbReference>
<proteinExistence type="predicted"/>
<evidence type="ECO:0008006" key="4">
    <source>
        <dbReference type="Google" id="ProtNLM"/>
    </source>
</evidence>
<evidence type="ECO:0000313" key="2">
    <source>
        <dbReference type="EMBL" id="KAL0110101.1"/>
    </source>
</evidence>
<dbReference type="Proteomes" id="UP001430953">
    <property type="component" value="Unassembled WGS sequence"/>
</dbReference>
<sequence length="126" mass="14046">MSQLPILSIIQVSLDTSVNQDLIEILVKEIPLSGAHGLECRRRSQIRRLKHVAVASSLLRPSICVFFLPRFSAFHSPSLSSSCALGITVRFFFLFFFFLFFFSPRSSLGHSLGKDRRGEGKVSVGS</sequence>
<comment type="caution">
    <text evidence="2">The sequence shown here is derived from an EMBL/GenBank/DDBJ whole genome shotgun (WGS) entry which is preliminary data.</text>
</comment>
<feature type="transmembrane region" description="Helical" evidence="1">
    <location>
        <begin position="52"/>
        <end position="73"/>
    </location>
</feature>
<evidence type="ECO:0000256" key="1">
    <source>
        <dbReference type="SAM" id="Phobius"/>
    </source>
</evidence>
<gene>
    <name evidence="2" type="ORF">PUN28_013622</name>
</gene>
<feature type="transmembrane region" description="Helical" evidence="1">
    <location>
        <begin position="79"/>
        <end position="102"/>
    </location>
</feature>
<evidence type="ECO:0000313" key="3">
    <source>
        <dbReference type="Proteomes" id="UP001430953"/>
    </source>
</evidence>
<reference evidence="2 3" key="1">
    <citation type="submission" date="2023-03" db="EMBL/GenBank/DDBJ databases">
        <title>High recombination rates correlate with genetic variation in Cardiocondyla obscurior ants.</title>
        <authorList>
            <person name="Errbii M."/>
        </authorList>
    </citation>
    <scope>NUCLEOTIDE SEQUENCE [LARGE SCALE GENOMIC DNA]</scope>
    <source>
        <strain evidence="2">Alpha-2009</strain>
        <tissue evidence="2">Whole body</tissue>
    </source>
</reference>
<protein>
    <recommendedName>
        <fullName evidence="4">Transmembrane protein</fullName>
    </recommendedName>
</protein>
<name>A0AAW2F6H1_9HYME</name>
<dbReference type="AlphaFoldDB" id="A0AAW2F6H1"/>